<gene>
    <name evidence="2" type="ORF">BDN71DRAFT_543650</name>
</gene>
<keyword evidence="1" id="KW-0812">Transmembrane</keyword>
<comment type="caution">
    <text evidence="2">The sequence shown here is derived from an EMBL/GenBank/DDBJ whole genome shotgun (WGS) entry which is preliminary data.</text>
</comment>
<dbReference type="Proteomes" id="UP000807025">
    <property type="component" value="Unassembled WGS sequence"/>
</dbReference>
<evidence type="ECO:0000313" key="2">
    <source>
        <dbReference type="EMBL" id="KAF9488049.1"/>
    </source>
</evidence>
<reference evidence="2" key="1">
    <citation type="submission" date="2020-11" db="EMBL/GenBank/DDBJ databases">
        <authorList>
            <consortium name="DOE Joint Genome Institute"/>
            <person name="Ahrendt S."/>
            <person name="Riley R."/>
            <person name="Andreopoulos W."/>
            <person name="Labutti K."/>
            <person name="Pangilinan J."/>
            <person name="Ruiz-Duenas F.J."/>
            <person name="Barrasa J.M."/>
            <person name="Sanchez-Garcia M."/>
            <person name="Camarero S."/>
            <person name="Miyauchi S."/>
            <person name="Serrano A."/>
            <person name="Linde D."/>
            <person name="Babiker R."/>
            <person name="Drula E."/>
            <person name="Ayuso-Fernandez I."/>
            <person name="Pacheco R."/>
            <person name="Padilla G."/>
            <person name="Ferreira P."/>
            <person name="Barriuso J."/>
            <person name="Kellner H."/>
            <person name="Castanera R."/>
            <person name="Alfaro M."/>
            <person name="Ramirez L."/>
            <person name="Pisabarro A.G."/>
            <person name="Kuo A."/>
            <person name="Tritt A."/>
            <person name="Lipzen A."/>
            <person name="He G."/>
            <person name="Yan M."/>
            <person name="Ng V."/>
            <person name="Cullen D."/>
            <person name="Martin F."/>
            <person name="Rosso M.-N."/>
            <person name="Henrissat B."/>
            <person name="Hibbett D."/>
            <person name="Martinez A.T."/>
            <person name="Grigoriev I.V."/>
        </authorList>
    </citation>
    <scope>NUCLEOTIDE SEQUENCE</scope>
    <source>
        <strain evidence="2">ATCC 90797</strain>
    </source>
</reference>
<sequence>MSAEASVSLNMFWSLSRNRWRRKLLRKSFCRCLVAQSAGTIIVEILLPAAGLFVQT</sequence>
<dbReference type="AlphaFoldDB" id="A0A9P6D8W4"/>
<keyword evidence="3" id="KW-1185">Reference proteome</keyword>
<dbReference type="EMBL" id="MU154734">
    <property type="protein sequence ID" value="KAF9488049.1"/>
    <property type="molecule type" value="Genomic_DNA"/>
</dbReference>
<evidence type="ECO:0000313" key="3">
    <source>
        <dbReference type="Proteomes" id="UP000807025"/>
    </source>
</evidence>
<keyword evidence="1" id="KW-1133">Transmembrane helix</keyword>
<feature type="transmembrane region" description="Helical" evidence="1">
    <location>
        <begin position="29"/>
        <end position="54"/>
    </location>
</feature>
<organism evidence="2 3">
    <name type="scientific">Pleurotus eryngii</name>
    <name type="common">Boletus of the steppes</name>
    <dbReference type="NCBI Taxonomy" id="5323"/>
    <lineage>
        <taxon>Eukaryota</taxon>
        <taxon>Fungi</taxon>
        <taxon>Dikarya</taxon>
        <taxon>Basidiomycota</taxon>
        <taxon>Agaricomycotina</taxon>
        <taxon>Agaricomycetes</taxon>
        <taxon>Agaricomycetidae</taxon>
        <taxon>Agaricales</taxon>
        <taxon>Pleurotineae</taxon>
        <taxon>Pleurotaceae</taxon>
        <taxon>Pleurotus</taxon>
    </lineage>
</organism>
<accession>A0A9P6D8W4</accession>
<protein>
    <submittedName>
        <fullName evidence="2">Uncharacterized protein</fullName>
    </submittedName>
</protein>
<proteinExistence type="predicted"/>
<evidence type="ECO:0000256" key="1">
    <source>
        <dbReference type="SAM" id="Phobius"/>
    </source>
</evidence>
<name>A0A9P6D8W4_PLEER</name>
<keyword evidence="1" id="KW-0472">Membrane</keyword>